<evidence type="ECO:0000313" key="4">
    <source>
        <dbReference type="Proteomes" id="UP001265259"/>
    </source>
</evidence>
<feature type="region of interest" description="Disordered" evidence="1">
    <location>
        <begin position="123"/>
        <end position="143"/>
    </location>
</feature>
<evidence type="ECO:0000313" key="3">
    <source>
        <dbReference type="EMBL" id="MDT0684680.1"/>
    </source>
</evidence>
<dbReference type="Pfam" id="PF05099">
    <property type="entry name" value="TerB"/>
    <property type="match status" value="1"/>
</dbReference>
<name>A0ABU3DLS8_9RHOB</name>
<evidence type="ECO:0000256" key="1">
    <source>
        <dbReference type="SAM" id="MobiDB-lite"/>
    </source>
</evidence>
<dbReference type="Gene3D" id="1.10.3680.10">
    <property type="entry name" value="TerB-like"/>
    <property type="match status" value="1"/>
</dbReference>
<dbReference type="EMBL" id="JAVRHL010000008">
    <property type="protein sequence ID" value="MDT0684680.1"/>
    <property type="molecule type" value="Genomic_DNA"/>
</dbReference>
<accession>A0ABU3DLS8</accession>
<gene>
    <name evidence="3" type="ORF">RM543_18620</name>
</gene>
<dbReference type="Proteomes" id="UP001265259">
    <property type="component" value="Unassembled WGS sequence"/>
</dbReference>
<organism evidence="3 4">
    <name type="scientific">Tropicimonas omnivorans</name>
    <dbReference type="NCBI Taxonomy" id="3075590"/>
    <lineage>
        <taxon>Bacteria</taxon>
        <taxon>Pseudomonadati</taxon>
        <taxon>Pseudomonadota</taxon>
        <taxon>Alphaproteobacteria</taxon>
        <taxon>Rhodobacterales</taxon>
        <taxon>Roseobacteraceae</taxon>
        <taxon>Tropicimonas</taxon>
    </lineage>
</organism>
<dbReference type="InterPro" id="IPR029024">
    <property type="entry name" value="TerB-like"/>
</dbReference>
<reference evidence="3 4" key="1">
    <citation type="submission" date="2023-09" db="EMBL/GenBank/DDBJ databases">
        <authorList>
            <person name="Rey-Velasco X."/>
        </authorList>
    </citation>
    <scope>NUCLEOTIDE SEQUENCE [LARGE SCALE GENOMIC DNA]</scope>
    <source>
        <strain evidence="3 4">F158</strain>
    </source>
</reference>
<dbReference type="RefSeq" id="WP_311694395.1">
    <property type="nucleotide sequence ID" value="NZ_JAVRHL010000008.1"/>
</dbReference>
<comment type="caution">
    <text evidence="3">The sequence shown here is derived from an EMBL/GenBank/DDBJ whole genome shotgun (WGS) entry which is preliminary data.</text>
</comment>
<keyword evidence="4" id="KW-1185">Reference proteome</keyword>
<dbReference type="CDD" id="cd07313">
    <property type="entry name" value="terB_like_2"/>
    <property type="match status" value="1"/>
</dbReference>
<dbReference type="SUPFAM" id="SSF158682">
    <property type="entry name" value="TerB-like"/>
    <property type="match status" value="1"/>
</dbReference>
<protein>
    <submittedName>
        <fullName evidence="3">TerB family tellurite resistance protein</fullName>
    </submittedName>
</protein>
<dbReference type="InterPro" id="IPR007791">
    <property type="entry name" value="DjlA_N"/>
</dbReference>
<sequence length="143" mass="16118">MFSDLLRRLQSPRPAPLPELDGRLALGALLVRMAKVDHHYAVEQIRRIDRILAARFDLNPVEAAKMRADCERLEADAPDGERFAEMIRASMPLEERRGLLTAMWQVALADGVHRSEEDAMLERSASRLGLGHEDVEAARPQPE</sequence>
<feature type="domain" description="Co-chaperone DjlA N-terminal" evidence="2">
    <location>
        <begin position="23"/>
        <end position="139"/>
    </location>
</feature>
<evidence type="ECO:0000259" key="2">
    <source>
        <dbReference type="Pfam" id="PF05099"/>
    </source>
</evidence>
<proteinExistence type="predicted"/>